<keyword evidence="5" id="KW-1185">Reference proteome</keyword>
<feature type="domain" description="Acyl-CoA dehydrogenase/oxidase N-terminal" evidence="2">
    <location>
        <begin position="23"/>
        <end position="106"/>
    </location>
</feature>
<dbReference type="SUPFAM" id="SSF47203">
    <property type="entry name" value="Acyl-CoA dehydrogenase C-terminal domain-like"/>
    <property type="match status" value="1"/>
</dbReference>
<dbReference type="GO" id="GO:0016627">
    <property type="term" value="F:oxidoreductase activity, acting on the CH-CH group of donors"/>
    <property type="evidence" value="ECO:0007669"/>
    <property type="project" value="InterPro"/>
</dbReference>
<dbReference type="AlphaFoldDB" id="A0A1P8UMH2"/>
<feature type="domain" description="Acyl-CoA dehydrogenase C-terminal" evidence="3">
    <location>
        <begin position="243"/>
        <end position="369"/>
    </location>
</feature>
<dbReference type="GO" id="GO:0050660">
    <property type="term" value="F:flavin adenine dinucleotide binding"/>
    <property type="evidence" value="ECO:0007669"/>
    <property type="project" value="InterPro"/>
</dbReference>
<dbReference type="Gene3D" id="1.20.140.10">
    <property type="entry name" value="Butyryl-CoA Dehydrogenase, subunit A, domain 3"/>
    <property type="match status" value="1"/>
</dbReference>
<dbReference type="InterPro" id="IPR046373">
    <property type="entry name" value="Acyl-CoA_Oxase/DH_mid-dom_sf"/>
</dbReference>
<gene>
    <name evidence="4" type="ORF">Ga0080574_TMP224</name>
</gene>
<dbReference type="InterPro" id="IPR013107">
    <property type="entry name" value="Acyl-CoA_DH_C"/>
</dbReference>
<sequence length="392" mass="42364">MNQQFTDTVGTMTLVRNAEAAADPIAASAPETLQLRRPADAAVEAIFAGGLEKMTLPRSYGGSQATTREQLEAYATLAEADASASWVACIYNAVGHMICAFGDQAIEEVLASDKPRSAGVFAPSGKGRRTEGGYLVTGRYAFASGQHHAGWIFAPMMPEEGGPPIACLIPKDAFEVEDDWHVSGFIGTGSNAVRLPETFVPDHRTVPFMDIVHGKGRPSSVSEDPYYRQPFVPIMCAVSTGTPLGLARKALRLFKERIGKRGITYTSYSKQSEAPVTHLQLAEATAKLDQAEFHAARLTGIVDEHMATGAAWDMETRVRCRSDIAWTIKLAREVCEIVELGSGASAIHLKDPLPAILRDIRTISVHAFLLFSTNAELYGRVLAGMEPDIPFV</sequence>
<dbReference type="Proteomes" id="UP000187059">
    <property type="component" value="Plasmid pPABY2"/>
</dbReference>
<reference evidence="4 5" key="1">
    <citation type="submission" date="2016-04" db="EMBL/GenBank/DDBJ databases">
        <title>Deep-sea bacteria in the southern Pacific.</title>
        <authorList>
            <person name="Tang K."/>
        </authorList>
    </citation>
    <scope>NUCLEOTIDE SEQUENCE [LARGE SCALE GENOMIC DNA]</scope>
    <source>
        <strain evidence="4 5">JLT2014</strain>
        <plasmid evidence="5">ppaby2</plasmid>
    </source>
</reference>
<evidence type="ECO:0000313" key="4">
    <source>
        <dbReference type="EMBL" id="APZ50558.1"/>
    </source>
</evidence>
<evidence type="ECO:0000259" key="2">
    <source>
        <dbReference type="Pfam" id="PF02771"/>
    </source>
</evidence>
<dbReference type="InterPro" id="IPR009100">
    <property type="entry name" value="AcylCoA_DH/oxidase_NM_dom_sf"/>
</dbReference>
<dbReference type="PIRSF" id="PIRSF016578">
    <property type="entry name" value="HsaA"/>
    <property type="match status" value="1"/>
</dbReference>
<evidence type="ECO:0000256" key="1">
    <source>
        <dbReference type="ARBA" id="ARBA00023002"/>
    </source>
</evidence>
<dbReference type="OrthoDB" id="7316074at2"/>
<accession>A0A1P8UMH2</accession>
<evidence type="ECO:0000313" key="5">
    <source>
        <dbReference type="Proteomes" id="UP000187059"/>
    </source>
</evidence>
<dbReference type="Pfam" id="PF08028">
    <property type="entry name" value="Acyl-CoA_dh_2"/>
    <property type="match status" value="1"/>
</dbReference>
<proteinExistence type="predicted"/>
<dbReference type="InterPro" id="IPR037069">
    <property type="entry name" value="AcylCoA_DH/ox_N_sf"/>
</dbReference>
<dbReference type="RefSeq" id="WP_076694332.1">
    <property type="nucleotide sequence ID" value="NZ_CP015090.1"/>
</dbReference>
<dbReference type="SUPFAM" id="SSF56645">
    <property type="entry name" value="Acyl-CoA dehydrogenase NM domain-like"/>
    <property type="match status" value="1"/>
</dbReference>
<organism evidence="4 5">
    <name type="scientific">Salipiger abyssi</name>
    <dbReference type="NCBI Taxonomy" id="1250539"/>
    <lineage>
        <taxon>Bacteria</taxon>
        <taxon>Pseudomonadati</taxon>
        <taxon>Pseudomonadota</taxon>
        <taxon>Alphaproteobacteria</taxon>
        <taxon>Rhodobacterales</taxon>
        <taxon>Roseobacteraceae</taxon>
        <taxon>Salipiger</taxon>
    </lineage>
</organism>
<name>A0A1P8UMH2_9RHOB</name>
<dbReference type="EMBL" id="CP015090">
    <property type="protein sequence ID" value="APZ50558.1"/>
    <property type="molecule type" value="Genomic_DNA"/>
</dbReference>
<dbReference type="Gene3D" id="1.10.540.10">
    <property type="entry name" value="Acyl-CoA dehydrogenase/oxidase, N-terminal domain"/>
    <property type="match status" value="1"/>
</dbReference>
<keyword evidence="1" id="KW-0560">Oxidoreductase</keyword>
<evidence type="ECO:0000259" key="3">
    <source>
        <dbReference type="Pfam" id="PF08028"/>
    </source>
</evidence>
<protein>
    <submittedName>
        <fullName evidence="4">Acyl-CoA dehydrogenase</fullName>
    </submittedName>
</protein>
<dbReference type="Gene3D" id="2.40.110.10">
    <property type="entry name" value="Butyryl-CoA Dehydrogenase, subunit A, domain 2"/>
    <property type="match status" value="1"/>
</dbReference>
<dbReference type="InterPro" id="IPR036250">
    <property type="entry name" value="AcylCo_DH-like_C"/>
</dbReference>
<dbReference type="InterPro" id="IPR013786">
    <property type="entry name" value="AcylCoA_DH/ox_N"/>
</dbReference>
<geneLocation type="plasmid" evidence="5">
    <name>ppaby2</name>
</geneLocation>
<keyword evidence="4" id="KW-0614">Plasmid</keyword>
<dbReference type="KEGG" id="paby:Ga0080574_TMP224"/>
<dbReference type="Pfam" id="PF02771">
    <property type="entry name" value="Acyl-CoA_dh_N"/>
    <property type="match status" value="1"/>
</dbReference>